<dbReference type="PANTHER" id="PTHR11804:SF84">
    <property type="entry name" value="SACCHAROLYSIN"/>
    <property type="match status" value="1"/>
</dbReference>
<sequence length="694" mass="77734">MHTRVPPIRLHRLSWLILLTAFLLTTAGCLENARQEEPANGVDPIRSHYSPGEITQLNEAAEEKANASLDAIAAIPPEDRTFENTVLAFDRTLADYSDAVGPLMLMGSVYPDKRIAAEGMACEESASVFLTGVYTRRDLYDALHDRIPRTPEESRLYDVTMREFEKNGLKLPEDRLVKVREMRTELSGLETRYSANLNNDNTTIECTADELAGVPSSSMAAFSQTPEGAYLVTAKRPDYVAVMTYADDAGTRKRMYEAYHNRQAEANTPLLEEAIVLRQQIARELGYATWADYRIEGRMAGNTSNVMAFLTSMQAPLKEKYTAEMAGLLAIKTRMDPAATTVEPWDVAYLQDIQKQEEYAYDEEEVREYFPLDTVLQGLFDTYGTLFGVEFSEVEDAAVWDPDVRLYAVKDQTGDDLIGYLYLDLYPREGKFGHFCATPVIGGRMKDGTYSTPVVAIIGNFRTPEGEKPSLLTMYEIETLFHETGHAMHYLLTTAPYGSLSGFNVEWDFVETPSQTLEEWAWDPEVLESISGHYTNSSEKIPPELRDRVIAARDVGAGNLYTGRLLVNSLEDMRFHTATAPVNVTEVWSQTYEDVTGTRPLAGTHQPASFGHLMGGYDAGYYGYLWSKVYALDIVDEFKEGGMTNRTTGMKFRDEILSRGNMEDGTVLLENFLGREPGPEALCRHLGIEVDGED</sequence>
<dbReference type="GO" id="GO:0006508">
    <property type="term" value="P:proteolysis"/>
    <property type="evidence" value="ECO:0007669"/>
    <property type="project" value="UniProtKB-KW"/>
</dbReference>
<reference evidence="9" key="2">
    <citation type="submission" date="2019-03" db="EMBL/GenBank/DDBJ databases">
        <authorList>
            <person name="Chen S.-C."/>
            <person name="Wu S.-Y."/>
            <person name="Lai M.-C."/>
        </authorList>
    </citation>
    <scope>NUCLEOTIDE SEQUENCE</scope>
    <source>
        <strain evidence="9">ML15</strain>
    </source>
</reference>
<accession>A0A8G1A0A6</accession>
<dbReference type="InterPro" id="IPR024079">
    <property type="entry name" value="MetalloPept_cat_dom_sf"/>
</dbReference>
<dbReference type="InterPro" id="IPR024080">
    <property type="entry name" value="Neurolysin/TOP_N"/>
</dbReference>
<dbReference type="OrthoDB" id="110158at2157"/>
<evidence type="ECO:0000313" key="10">
    <source>
        <dbReference type="Proteomes" id="UP000826709"/>
    </source>
</evidence>
<reference evidence="9" key="1">
    <citation type="journal article" date="2005" name="Int. J. Syst. Evol. Microbiol.">
        <title>Methanofollis formosanus sp. nov., isolated from a fish pond.</title>
        <authorList>
            <person name="Wu S.Y."/>
            <person name="Chen S.C."/>
            <person name="Lai M.C."/>
        </authorList>
    </citation>
    <scope>NUCLEOTIDE SEQUENCE</scope>
    <source>
        <strain evidence="9">ML15</strain>
    </source>
</reference>
<dbReference type="Gene3D" id="3.40.390.10">
    <property type="entry name" value="Collagenase (Catalytic Domain)"/>
    <property type="match status" value="1"/>
</dbReference>
<keyword evidence="6" id="KW-0862">Zinc</keyword>
<keyword evidence="10" id="KW-1185">Reference proteome</keyword>
<comment type="cofactor">
    <cofactor evidence="1">
        <name>Zn(2+)</name>
        <dbReference type="ChEBI" id="CHEBI:29105"/>
    </cofactor>
</comment>
<evidence type="ECO:0000259" key="8">
    <source>
        <dbReference type="Pfam" id="PF01432"/>
    </source>
</evidence>
<dbReference type="Proteomes" id="UP000826709">
    <property type="component" value="Chromosome"/>
</dbReference>
<evidence type="ECO:0000256" key="1">
    <source>
        <dbReference type="ARBA" id="ARBA00001947"/>
    </source>
</evidence>
<dbReference type="GO" id="GO:0046872">
    <property type="term" value="F:metal ion binding"/>
    <property type="evidence" value="ECO:0007669"/>
    <property type="project" value="UniProtKB-KW"/>
</dbReference>
<evidence type="ECO:0000256" key="3">
    <source>
        <dbReference type="ARBA" id="ARBA00022670"/>
    </source>
</evidence>
<name>A0A8G1A0A6_9EURY</name>
<keyword evidence="7" id="KW-0482">Metalloprotease</keyword>
<dbReference type="EMBL" id="CP037968">
    <property type="protein sequence ID" value="QYZ78108.1"/>
    <property type="molecule type" value="Genomic_DNA"/>
</dbReference>
<dbReference type="GO" id="GO:0006518">
    <property type="term" value="P:peptide metabolic process"/>
    <property type="evidence" value="ECO:0007669"/>
    <property type="project" value="TreeGrafter"/>
</dbReference>
<gene>
    <name evidence="9" type="ORF">E2N92_01010</name>
</gene>
<dbReference type="InterPro" id="IPR024077">
    <property type="entry name" value="Neurolysin/TOP_dom2"/>
</dbReference>
<keyword evidence="4" id="KW-0479">Metal-binding</keyword>
<protein>
    <submittedName>
        <fullName evidence="9">Peptidase</fullName>
    </submittedName>
</protein>
<dbReference type="InterPro" id="IPR045090">
    <property type="entry name" value="Pept_M3A_M3B"/>
</dbReference>
<dbReference type="GO" id="GO:0004222">
    <property type="term" value="F:metalloendopeptidase activity"/>
    <property type="evidence" value="ECO:0007669"/>
    <property type="project" value="InterPro"/>
</dbReference>
<dbReference type="Pfam" id="PF01432">
    <property type="entry name" value="Peptidase_M3"/>
    <property type="match status" value="1"/>
</dbReference>
<dbReference type="PANTHER" id="PTHR11804">
    <property type="entry name" value="PROTEASE M3 THIMET OLIGOPEPTIDASE-RELATED"/>
    <property type="match status" value="1"/>
</dbReference>
<dbReference type="AlphaFoldDB" id="A0A8G1A0A6"/>
<evidence type="ECO:0000256" key="6">
    <source>
        <dbReference type="ARBA" id="ARBA00022833"/>
    </source>
</evidence>
<dbReference type="KEGG" id="mfk:E2N92_01010"/>
<dbReference type="Gene3D" id="1.20.1050.40">
    <property type="entry name" value="Endopeptidase. Chain P, domain 1"/>
    <property type="match status" value="1"/>
</dbReference>
<evidence type="ECO:0000256" key="4">
    <source>
        <dbReference type="ARBA" id="ARBA00022723"/>
    </source>
</evidence>
<dbReference type="InterPro" id="IPR001567">
    <property type="entry name" value="Pept_M3A_M3B_dom"/>
</dbReference>
<keyword evidence="5" id="KW-0378">Hydrolase</keyword>
<comment type="similarity">
    <text evidence="2">Belongs to the peptidase M3 family.</text>
</comment>
<evidence type="ECO:0000313" key="9">
    <source>
        <dbReference type="EMBL" id="QYZ78108.1"/>
    </source>
</evidence>
<organism evidence="9 10">
    <name type="scientific">Methanofollis formosanus</name>
    <dbReference type="NCBI Taxonomy" id="299308"/>
    <lineage>
        <taxon>Archaea</taxon>
        <taxon>Methanobacteriati</taxon>
        <taxon>Methanobacteriota</taxon>
        <taxon>Stenosarchaea group</taxon>
        <taxon>Methanomicrobia</taxon>
        <taxon>Methanomicrobiales</taxon>
        <taxon>Methanomicrobiaceae</taxon>
        <taxon>Methanofollis</taxon>
    </lineage>
</organism>
<evidence type="ECO:0000256" key="2">
    <source>
        <dbReference type="ARBA" id="ARBA00006040"/>
    </source>
</evidence>
<evidence type="ECO:0000256" key="7">
    <source>
        <dbReference type="ARBA" id="ARBA00023049"/>
    </source>
</evidence>
<dbReference type="Gene3D" id="1.10.1370.10">
    <property type="entry name" value="Neurolysin, domain 3"/>
    <property type="match status" value="1"/>
</dbReference>
<dbReference type="RefSeq" id="WP_220681844.1">
    <property type="nucleotide sequence ID" value="NZ_CP037968.1"/>
</dbReference>
<feature type="domain" description="Peptidase M3A/M3B catalytic" evidence="8">
    <location>
        <begin position="242"/>
        <end position="687"/>
    </location>
</feature>
<proteinExistence type="inferred from homology"/>
<dbReference type="CDD" id="cd06455">
    <property type="entry name" value="M3A_TOP"/>
    <property type="match status" value="1"/>
</dbReference>
<dbReference type="PROSITE" id="PS51257">
    <property type="entry name" value="PROKAR_LIPOPROTEIN"/>
    <property type="match status" value="1"/>
</dbReference>
<evidence type="ECO:0000256" key="5">
    <source>
        <dbReference type="ARBA" id="ARBA00022801"/>
    </source>
</evidence>
<dbReference type="SUPFAM" id="SSF55486">
    <property type="entry name" value="Metalloproteases ('zincins'), catalytic domain"/>
    <property type="match status" value="1"/>
</dbReference>
<keyword evidence="3" id="KW-0645">Protease</keyword>